<accession>K3WBD8</accession>
<reference evidence="9" key="1">
    <citation type="journal article" date="2010" name="Genome Biol.">
        <title>Genome sequence of the necrotrophic plant pathogen Pythium ultimum reveals original pathogenicity mechanisms and effector repertoire.</title>
        <authorList>
            <person name="Levesque C.A."/>
            <person name="Brouwer H."/>
            <person name="Cano L."/>
            <person name="Hamilton J.P."/>
            <person name="Holt C."/>
            <person name="Huitema E."/>
            <person name="Raffaele S."/>
            <person name="Robideau G.P."/>
            <person name="Thines M."/>
            <person name="Win J."/>
            <person name="Zerillo M.M."/>
            <person name="Beakes G.W."/>
            <person name="Boore J.L."/>
            <person name="Busam D."/>
            <person name="Dumas B."/>
            <person name="Ferriera S."/>
            <person name="Fuerstenberg S.I."/>
            <person name="Gachon C.M."/>
            <person name="Gaulin E."/>
            <person name="Govers F."/>
            <person name="Grenville-Briggs L."/>
            <person name="Horner N."/>
            <person name="Hostetler J."/>
            <person name="Jiang R.H."/>
            <person name="Johnson J."/>
            <person name="Krajaejun T."/>
            <person name="Lin H."/>
            <person name="Meijer H.J."/>
            <person name="Moore B."/>
            <person name="Morris P."/>
            <person name="Phuntmart V."/>
            <person name="Puiu D."/>
            <person name="Shetty J."/>
            <person name="Stajich J.E."/>
            <person name="Tripathy S."/>
            <person name="Wawra S."/>
            <person name="van West P."/>
            <person name="Whitty B.R."/>
            <person name="Coutinho P.M."/>
            <person name="Henrissat B."/>
            <person name="Martin F."/>
            <person name="Thomas P.D."/>
            <person name="Tyler B.M."/>
            <person name="De Vries R.P."/>
            <person name="Kamoun S."/>
            <person name="Yandell M."/>
            <person name="Tisserat N."/>
            <person name="Buell C.R."/>
        </authorList>
    </citation>
    <scope>NUCLEOTIDE SEQUENCE</scope>
    <source>
        <strain evidence="9">DAOM:BR144</strain>
    </source>
</reference>
<evidence type="ECO:0000256" key="3">
    <source>
        <dbReference type="ARBA" id="ARBA00022692"/>
    </source>
</evidence>
<dbReference type="Pfam" id="PF06454">
    <property type="entry name" value="THH1_TOM1-3_dom"/>
    <property type="match status" value="1"/>
</dbReference>
<dbReference type="VEuPathDB" id="FungiDB:PYU1_G002276"/>
<keyword evidence="3 6" id="KW-0812">Transmembrane</keyword>
<comment type="subcellular location">
    <subcellularLocation>
        <location evidence="1">Endomembrane system</location>
        <topology evidence="1">Multi-pass membrane protein</topology>
    </subcellularLocation>
</comment>
<evidence type="ECO:0000256" key="5">
    <source>
        <dbReference type="ARBA" id="ARBA00023136"/>
    </source>
</evidence>
<dbReference type="HOGENOM" id="CLU_889890_0_0_1"/>
<dbReference type="Proteomes" id="UP000019132">
    <property type="component" value="Unassembled WGS sequence"/>
</dbReference>
<dbReference type="OMA" id="FLALCYM"/>
<feature type="transmembrane region" description="Helical" evidence="6">
    <location>
        <begin position="43"/>
        <end position="61"/>
    </location>
</feature>
<keyword evidence="5 6" id="KW-0472">Membrane</keyword>
<evidence type="ECO:0000259" key="7">
    <source>
        <dbReference type="Pfam" id="PF06454"/>
    </source>
</evidence>
<feature type="transmembrane region" description="Helical" evidence="6">
    <location>
        <begin position="12"/>
        <end position="31"/>
    </location>
</feature>
<name>K3WBD8_GLOUD</name>
<dbReference type="InParanoid" id="K3WBD8"/>
<sequence>MPLFLANLAMSSYFLALCYMLATVVTITKYWEVRRVLRQHHHMGWSTVQLLILSVALGSLFRTATFSTLCFFDSQNADLPPSSGGVMGGGGSPHSYKYGWLIGPDDGASGSGGSDADRAKKELDFYNKVVAVLFNLPDFLFVSSYLLLVLVWAEAFQSSRRHWFSASDFRRRWMIFYLIFNGLLYLMQLLLYAALFLYDKNGIFKDEKQDRLNLIPEMIFLVVAATDLFLPLIILTTWVYLTLSLSGFPSKSPSARFRLKRVGRLAMAWSVGRILYSVMTVLTFTKGWFNVDRGSASIQSMLLVAVFIAAELIPIYLTLDSRLLAMLSVENYEPLLESSDLFH</sequence>
<dbReference type="GO" id="GO:0012505">
    <property type="term" value="C:endomembrane system"/>
    <property type="evidence" value="ECO:0007669"/>
    <property type="project" value="UniProtKB-SubCell"/>
</dbReference>
<evidence type="ECO:0000313" key="8">
    <source>
        <dbReference type="EnsemblProtists" id="PYU1_T002279"/>
    </source>
</evidence>
<reference evidence="8" key="3">
    <citation type="submission" date="2014-11" db="UniProtKB">
        <authorList>
            <consortium name="EnsemblProtists"/>
        </authorList>
    </citation>
    <scope>IDENTIFICATION</scope>
    <source>
        <strain evidence="8">DAOM BR144</strain>
    </source>
</reference>
<evidence type="ECO:0000256" key="6">
    <source>
        <dbReference type="SAM" id="Phobius"/>
    </source>
</evidence>
<dbReference type="eggNOG" id="ENOG502QVZM">
    <property type="taxonomic scope" value="Eukaryota"/>
</dbReference>
<keyword evidence="9" id="KW-1185">Reference proteome</keyword>
<protein>
    <recommendedName>
        <fullName evidence="7">THH1/TOM1/TOM3 domain-containing protein</fullName>
    </recommendedName>
</protein>
<feature type="transmembrane region" description="Helical" evidence="6">
    <location>
        <begin position="129"/>
        <end position="153"/>
    </location>
</feature>
<feature type="transmembrane region" description="Helical" evidence="6">
    <location>
        <begin position="218"/>
        <end position="241"/>
    </location>
</feature>
<dbReference type="InterPro" id="IPR009457">
    <property type="entry name" value="THH1/TOM1/TOM3_dom"/>
</dbReference>
<dbReference type="PANTHER" id="PTHR31142">
    <property type="entry name" value="TOBAMOVIRUS MULTIPLICATION PROTEIN 1-LIKE ISOFORM X1"/>
    <property type="match status" value="1"/>
</dbReference>
<comment type="similarity">
    <text evidence="2">Belongs to the plant tobamovirus multiplication TOM1 protein family.</text>
</comment>
<feature type="transmembrane region" description="Helical" evidence="6">
    <location>
        <begin position="174"/>
        <end position="198"/>
    </location>
</feature>
<feature type="domain" description="THH1/TOM1/TOM3" evidence="7">
    <location>
        <begin position="130"/>
        <end position="317"/>
    </location>
</feature>
<dbReference type="PANTHER" id="PTHR31142:SF3">
    <property type="entry name" value="THH1_TOM1_TOM3 DOMAIN-CONTAINING PROTEIN"/>
    <property type="match status" value="1"/>
</dbReference>
<evidence type="ECO:0000256" key="2">
    <source>
        <dbReference type="ARBA" id="ARBA00006779"/>
    </source>
</evidence>
<evidence type="ECO:0000256" key="1">
    <source>
        <dbReference type="ARBA" id="ARBA00004127"/>
    </source>
</evidence>
<feature type="transmembrane region" description="Helical" evidence="6">
    <location>
        <begin position="296"/>
        <end position="319"/>
    </location>
</feature>
<keyword evidence="4 6" id="KW-1133">Transmembrane helix</keyword>
<reference evidence="9" key="2">
    <citation type="submission" date="2010-04" db="EMBL/GenBank/DDBJ databases">
        <authorList>
            <person name="Buell R."/>
            <person name="Hamilton J."/>
            <person name="Hostetler J."/>
        </authorList>
    </citation>
    <scope>NUCLEOTIDE SEQUENCE [LARGE SCALE GENOMIC DNA]</scope>
    <source>
        <strain evidence="9">DAOM:BR144</strain>
    </source>
</reference>
<proteinExistence type="inferred from homology"/>
<organism evidence="8 9">
    <name type="scientific">Globisporangium ultimum (strain ATCC 200006 / CBS 805.95 / DAOM BR144)</name>
    <name type="common">Pythium ultimum</name>
    <dbReference type="NCBI Taxonomy" id="431595"/>
    <lineage>
        <taxon>Eukaryota</taxon>
        <taxon>Sar</taxon>
        <taxon>Stramenopiles</taxon>
        <taxon>Oomycota</taxon>
        <taxon>Peronosporomycetes</taxon>
        <taxon>Pythiales</taxon>
        <taxon>Pythiaceae</taxon>
        <taxon>Globisporangium</taxon>
    </lineage>
</organism>
<evidence type="ECO:0000313" key="9">
    <source>
        <dbReference type="Proteomes" id="UP000019132"/>
    </source>
</evidence>
<feature type="transmembrane region" description="Helical" evidence="6">
    <location>
        <begin position="262"/>
        <end position="284"/>
    </location>
</feature>
<dbReference type="InterPro" id="IPR040226">
    <property type="entry name" value="THH1/TOM1/TOM3"/>
</dbReference>
<dbReference type="EnsemblProtists" id="PYU1_T002279">
    <property type="protein sequence ID" value="PYU1_T002279"/>
    <property type="gene ID" value="PYU1_G002276"/>
</dbReference>
<evidence type="ECO:0000256" key="4">
    <source>
        <dbReference type="ARBA" id="ARBA00022989"/>
    </source>
</evidence>
<dbReference type="AlphaFoldDB" id="K3WBD8"/>